<dbReference type="OrthoDB" id="295274at2759"/>
<dbReference type="SMART" id="SM00338">
    <property type="entry name" value="BRLZ"/>
    <property type="match status" value="1"/>
</dbReference>
<dbReference type="AlphaFoldDB" id="A0A1Y1ZDE0"/>
<dbReference type="EMBL" id="MCFE01000005">
    <property type="protein sequence ID" value="ORY07835.1"/>
    <property type="molecule type" value="Genomic_DNA"/>
</dbReference>
<gene>
    <name evidence="7" type="ORF">K493DRAFT_384382</name>
</gene>
<accession>A0A1Y1ZDE0</accession>
<feature type="compositionally biased region" description="Basic and acidic residues" evidence="5">
    <location>
        <begin position="184"/>
        <end position="196"/>
    </location>
</feature>
<organism evidence="7 8">
    <name type="scientific">Basidiobolus meristosporus CBS 931.73</name>
    <dbReference type="NCBI Taxonomy" id="1314790"/>
    <lineage>
        <taxon>Eukaryota</taxon>
        <taxon>Fungi</taxon>
        <taxon>Fungi incertae sedis</taxon>
        <taxon>Zoopagomycota</taxon>
        <taxon>Entomophthoromycotina</taxon>
        <taxon>Basidiobolomycetes</taxon>
        <taxon>Basidiobolales</taxon>
        <taxon>Basidiobolaceae</taxon>
        <taxon>Basidiobolus</taxon>
    </lineage>
</organism>
<dbReference type="SUPFAM" id="SSF57959">
    <property type="entry name" value="Leucine zipper domain"/>
    <property type="match status" value="1"/>
</dbReference>
<feature type="compositionally biased region" description="Polar residues" evidence="5">
    <location>
        <begin position="1"/>
        <end position="18"/>
    </location>
</feature>
<evidence type="ECO:0000256" key="3">
    <source>
        <dbReference type="ARBA" id="ARBA00023163"/>
    </source>
</evidence>
<feature type="region of interest" description="Disordered" evidence="5">
    <location>
        <begin position="229"/>
        <end position="251"/>
    </location>
</feature>
<dbReference type="InterPro" id="IPR046347">
    <property type="entry name" value="bZIP_sf"/>
</dbReference>
<dbReference type="Gene3D" id="1.20.5.170">
    <property type="match status" value="1"/>
</dbReference>
<feature type="compositionally biased region" description="Polar residues" evidence="5">
    <location>
        <begin position="76"/>
        <end position="92"/>
    </location>
</feature>
<evidence type="ECO:0000259" key="6">
    <source>
        <dbReference type="PROSITE" id="PS50217"/>
    </source>
</evidence>
<keyword evidence="4" id="KW-0539">Nucleus</keyword>
<sequence length="251" mass="27891">MTERSPSITNHSTYPSQRYQEEPENLGFSPNLEYRKVASRRRKNLASLIGDPDSPQPPPFPPTISPNLPILPPPMSTSIQIPFSNASHQSPTDPLPFSRHSAPIHLPSPDMLAHPRHSVPPPLSVLPTLANMTTSTISAGQLSNSYPTTSVIERSSSLSLESTEELSHYSLADLSVGETSPTKGRNEEVRGLTSDERKQRRLLRNRLAAKECRKKKKAYVMELENKVQQLEGENSRLKTEIQQLNGKLQSS</sequence>
<dbReference type="PRINTS" id="PR00041">
    <property type="entry name" value="LEUZIPPRCREB"/>
</dbReference>
<dbReference type="GO" id="GO:0005634">
    <property type="term" value="C:nucleus"/>
    <property type="evidence" value="ECO:0007669"/>
    <property type="project" value="UniProtKB-SubCell"/>
</dbReference>
<dbReference type="PROSITE" id="PS50217">
    <property type="entry name" value="BZIP"/>
    <property type="match status" value="1"/>
</dbReference>
<evidence type="ECO:0000256" key="2">
    <source>
        <dbReference type="ARBA" id="ARBA00023015"/>
    </source>
</evidence>
<dbReference type="InParanoid" id="A0A1Y1ZDE0"/>
<proteinExistence type="predicted"/>
<dbReference type="CDD" id="cd14690">
    <property type="entry name" value="bZIP_CREB1"/>
    <property type="match status" value="1"/>
</dbReference>
<feature type="compositionally biased region" description="Polar residues" evidence="5">
    <location>
        <begin position="240"/>
        <end position="251"/>
    </location>
</feature>
<feature type="region of interest" description="Disordered" evidence="5">
    <location>
        <begin position="1"/>
        <end position="99"/>
    </location>
</feature>
<evidence type="ECO:0000313" key="7">
    <source>
        <dbReference type="EMBL" id="ORY07835.1"/>
    </source>
</evidence>
<dbReference type="InterPro" id="IPR004827">
    <property type="entry name" value="bZIP"/>
</dbReference>
<evidence type="ECO:0000256" key="1">
    <source>
        <dbReference type="ARBA" id="ARBA00004123"/>
    </source>
</evidence>
<keyword evidence="8" id="KW-1185">Reference proteome</keyword>
<protein>
    <recommendedName>
        <fullName evidence="6">BZIP domain-containing protein</fullName>
    </recommendedName>
</protein>
<keyword evidence="3" id="KW-0804">Transcription</keyword>
<evidence type="ECO:0000313" key="8">
    <source>
        <dbReference type="Proteomes" id="UP000193498"/>
    </source>
</evidence>
<feature type="domain" description="BZIP" evidence="6">
    <location>
        <begin position="195"/>
        <end position="251"/>
    </location>
</feature>
<comment type="caution">
    <text evidence="7">The sequence shown here is derived from an EMBL/GenBank/DDBJ whole genome shotgun (WGS) entry which is preliminary data.</text>
</comment>
<dbReference type="Proteomes" id="UP000193498">
    <property type="component" value="Unassembled WGS sequence"/>
</dbReference>
<dbReference type="PROSITE" id="PS00036">
    <property type="entry name" value="BZIP_BASIC"/>
    <property type="match status" value="1"/>
</dbReference>
<dbReference type="InterPro" id="IPR051027">
    <property type="entry name" value="bZIP_transcription_factors"/>
</dbReference>
<dbReference type="STRING" id="1314790.A0A1Y1ZDE0"/>
<evidence type="ECO:0000256" key="5">
    <source>
        <dbReference type="SAM" id="MobiDB-lite"/>
    </source>
</evidence>
<name>A0A1Y1ZDE0_9FUNG</name>
<dbReference type="GO" id="GO:0003700">
    <property type="term" value="F:DNA-binding transcription factor activity"/>
    <property type="evidence" value="ECO:0007669"/>
    <property type="project" value="InterPro"/>
</dbReference>
<reference evidence="7 8" key="1">
    <citation type="submission" date="2016-07" db="EMBL/GenBank/DDBJ databases">
        <title>Pervasive Adenine N6-methylation of Active Genes in Fungi.</title>
        <authorList>
            <consortium name="DOE Joint Genome Institute"/>
            <person name="Mondo S.J."/>
            <person name="Dannebaum R.O."/>
            <person name="Kuo R.C."/>
            <person name="Labutti K."/>
            <person name="Haridas S."/>
            <person name="Kuo A."/>
            <person name="Salamov A."/>
            <person name="Ahrendt S.R."/>
            <person name="Lipzen A."/>
            <person name="Sullivan W."/>
            <person name="Andreopoulos W.B."/>
            <person name="Clum A."/>
            <person name="Lindquist E."/>
            <person name="Daum C."/>
            <person name="Ramamoorthy G.K."/>
            <person name="Gryganskyi A."/>
            <person name="Culley D."/>
            <person name="Magnuson J.K."/>
            <person name="James T.Y."/>
            <person name="O'Malley M.A."/>
            <person name="Stajich J.E."/>
            <person name="Spatafora J.W."/>
            <person name="Visel A."/>
            <person name="Grigoriev I.V."/>
        </authorList>
    </citation>
    <scope>NUCLEOTIDE SEQUENCE [LARGE SCALE GENOMIC DNA]</scope>
    <source>
        <strain evidence="7 8">CBS 931.73</strain>
    </source>
</reference>
<dbReference type="PANTHER" id="PTHR19304">
    <property type="entry name" value="CYCLIC-AMP RESPONSE ELEMENT BINDING PROTEIN"/>
    <property type="match status" value="1"/>
</dbReference>
<keyword evidence="2" id="KW-0805">Transcription regulation</keyword>
<feature type="region of interest" description="Disordered" evidence="5">
    <location>
        <begin position="171"/>
        <end position="196"/>
    </location>
</feature>
<dbReference type="Pfam" id="PF00170">
    <property type="entry name" value="bZIP_1"/>
    <property type="match status" value="1"/>
</dbReference>
<feature type="compositionally biased region" description="Pro residues" evidence="5">
    <location>
        <begin position="54"/>
        <end position="75"/>
    </location>
</feature>
<evidence type="ECO:0000256" key="4">
    <source>
        <dbReference type="ARBA" id="ARBA00023242"/>
    </source>
</evidence>
<comment type="subcellular location">
    <subcellularLocation>
        <location evidence="1">Nucleus</location>
    </subcellularLocation>
</comment>